<dbReference type="Proteomes" id="UP000193144">
    <property type="component" value="Unassembled WGS sequence"/>
</dbReference>
<dbReference type="OrthoDB" id="5406607at2759"/>
<keyword evidence="1" id="KW-1133">Transmembrane helix</keyword>
<feature type="transmembrane region" description="Helical" evidence="1">
    <location>
        <begin position="350"/>
        <end position="370"/>
    </location>
</feature>
<evidence type="ECO:0000313" key="4">
    <source>
        <dbReference type="Proteomes" id="UP000193144"/>
    </source>
</evidence>
<evidence type="ECO:0000313" key="3">
    <source>
        <dbReference type="EMBL" id="ORX94724.1"/>
    </source>
</evidence>
<feature type="chain" id="PRO_5012124039" evidence="2">
    <location>
        <begin position="17"/>
        <end position="446"/>
    </location>
</feature>
<keyword evidence="1" id="KW-0812">Transmembrane</keyword>
<comment type="caution">
    <text evidence="3">The sequence shown here is derived from an EMBL/GenBank/DDBJ whole genome shotgun (WGS) entry which is preliminary data.</text>
</comment>
<feature type="transmembrane region" description="Helical" evidence="1">
    <location>
        <begin position="242"/>
        <end position="262"/>
    </location>
</feature>
<organism evidence="3 4">
    <name type="scientific">Clohesyomyces aquaticus</name>
    <dbReference type="NCBI Taxonomy" id="1231657"/>
    <lineage>
        <taxon>Eukaryota</taxon>
        <taxon>Fungi</taxon>
        <taxon>Dikarya</taxon>
        <taxon>Ascomycota</taxon>
        <taxon>Pezizomycotina</taxon>
        <taxon>Dothideomycetes</taxon>
        <taxon>Pleosporomycetidae</taxon>
        <taxon>Pleosporales</taxon>
        <taxon>Lindgomycetaceae</taxon>
        <taxon>Clohesyomyces</taxon>
    </lineage>
</organism>
<proteinExistence type="predicted"/>
<accession>A0A1Y1YAT2</accession>
<evidence type="ECO:0000256" key="2">
    <source>
        <dbReference type="SAM" id="SignalP"/>
    </source>
</evidence>
<reference evidence="3 4" key="1">
    <citation type="submission" date="2016-07" db="EMBL/GenBank/DDBJ databases">
        <title>Pervasive Adenine N6-methylation of Active Genes in Fungi.</title>
        <authorList>
            <consortium name="DOE Joint Genome Institute"/>
            <person name="Mondo S.J."/>
            <person name="Dannebaum R.O."/>
            <person name="Kuo R.C."/>
            <person name="Labutti K."/>
            <person name="Haridas S."/>
            <person name="Kuo A."/>
            <person name="Salamov A."/>
            <person name="Ahrendt S.R."/>
            <person name="Lipzen A."/>
            <person name="Sullivan W."/>
            <person name="Andreopoulos W.B."/>
            <person name="Clum A."/>
            <person name="Lindquist E."/>
            <person name="Daum C."/>
            <person name="Ramamoorthy G.K."/>
            <person name="Gryganskyi A."/>
            <person name="Culley D."/>
            <person name="Magnuson J.K."/>
            <person name="James T.Y."/>
            <person name="O'Malley M.A."/>
            <person name="Stajich J.E."/>
            <person name="Spatafora J.W."/>
            <person name="Visel A."/>
            <person name="Grigoriev I.V."/>
        </authorList>
    </citation>
    <scope>NUCLEOTIDE SEQUENCE [LARGE SCALE GENOMIC DNA]</scope>
    <source>
        <strain evidence="3 4">CBS 115471</strain>
    </source>
</reference>
<evidence type="ECO:0000256" key="1">
    <source>
        <dbReference type="SAM" id="Phobius"/>
    </source>
</evidence>
<feature type="transmembrane region" description="Helical" evidence="1">
    <location>
        <begin position="382"/>
        <end position="406"/>
    </location>
</feature>
<keyword evidence="4" id="KW-1185">Reference proteome</keyword>
<sequence length="446" mass="48824">MHLLLTFGLLFSGALSHPLVLQNITIEVPLGTSNHNDRHLLCRPTLASDLAAFFLGNYVAHAATLKGLPGQPPLQSFLDLLFALLFPVSGIVRGMNAIYGVAAFQKTPLTRALKAGALCELVRTEKWQPKPGDCIRNLRLFKKRREAINQDEAEIVELESLPREERRPPPVTLCVKENDRLLIHATPHFDPVDDWTGTSGRQVHGNYRIPQGYALAILRTSFPYPQSPGSHSVGSSQISSSYSLSKGVIAIFQLVFASFTLVRTKGDQIDRYGCAAFGLTVSPYLIMSFVNLLSALLCPDYSHVYLVSSEAMSEAKSREGCLNRSYVAIPSTSTPTDLSSLQQDFTRSTILAYASVLVGCFPLIVVGGLSKFRREHSSVAQLAFTMSWLATGIVVGPIIHFIPYASRFSKSKVGKLGLLLYSAPTVGGMIVVGKMIQEYGTCIRIY</sequence>
<dbReference type="EMBL" id="MCFA01000301">
    <property type="protein sequence ID" value="ORX94724.1"/>
    <property type="molecule type" value="Genomic_DNA"/>
</dbReference>
<feature type="signal peptide" evidence="2">
    <location>
        <begin position="1"/>
        <end position="16"/>
    </location>
</feature>
<feature type="transmembrane region" description="Helical" evidence="1">
    <location>
        <begin position="274"/>
        <end position="297"/>
    </location>
</feature>
<gene>
    <name evidence="3" type="ORF">BCR34DRAFT_499061</name>
</gene>
<protein>
    <submittedName>
        <fullName evidence="3">Uncharacterized protein</fullName>
    </submittedName>
</protein>
<feature type="transmembrane region" description="Helical" evidence="1">
    <location>
        <begin position="418"/>
        <end position="436"/>
    </location>
</feature>
<keyword evidence="1" id="KW-0472">Membrane</keyword>
<name>A0A1Y1YAT2_9PLEO</name>
<keyword evidence="2" id="KW-0732">Signal</keyword>
<dbReference type="AlphaFoldDB" id="A0A1Y1YAT2"/>